<evidence type="ECO:0000313" key="2">
    <source>
        <dbReference type="EMBL" id="CAH1592478.1"/>
    </source>
</evidence>
<dbReference type="Proteomes" id="UP001295462">
    <property type="component" value="Unassembled WGS sequence"/>
</dbReference>
<gene>
    <name evidence="2" type="ORF">THF1A12_250067</name>
</gene>
<feature type="transmembrane region" description="Helical" evidence="1">
    <location>
        <begin position="7"/>
        <end position="28"/>
    </location>
</feature>
<name>A0AAU9QLL0_9VIBR</name>
<sequence length="58" mass="6989">MLAKNETFLQIVVVSFIFKFVCFFFVQLKIKLNLFVYQLFSWFCCGKPLLWGYFSCEN</sequence>
<dbReference type="AlphaFoldDB" id="A0AAU9QLL0"/>
<evidence type="ECO:0000256" key="1">
    <source>
        <dbReference type="SAM" id="Phobius"/>
    </source>
</evidence>
<evidence type="ECO:0000313" key="3">
    <source>
        <dbReference type="Proteomes" id="UP001295462"/>
    </source>
</evidence>
<keyword evidence="1" id="KW-1133">Transmembrane helix</keyword>
<feature type="transmembrane region" description="Helical" evidence="1">
    <location>
        <begin position="34"/>
        <end position="54"/>
    </location>
</feature>
<proteinExistence type="predicted"/>
<reference evidence="2" key="1">
    <citation type="submission" date="2022-01" db="EMBL/GenBank/DDBJ databases">
        <authorList>
            <person name="Lagorce A."/>
        </authorList>
    </citation>
    <scope>NUCLEOTIDE SEQUENCE</scope>
    <source>
        <strain evidence="2">Th15_F1_A12</strain>
    </source>
</reference>
<accession>A0AAU9QLL0</accession>
<dbReference type="EMBL" id="CAKMUD010000078">
    <property type="protein sequence ID" value="CAH1592478.1"/>
    <property type="molecule type" value="Genomic_DNA"/>
</dbReference>
<organism evidence="2 3">
    <name type="scientific">Vibrio jasicida</name>
    <dbReference type="NCBI Taxonomy" id="766224"/>
    <lineage>
        <taxon>Bacteria</taxon>
        <taxon>Pseudomonadati</taxon>
        <taxon>Pseudomonadota</taxon>
        <taxon>Gammaproteobacteria</taxon>
        <taxon>Vibrionales</taxon>
        <taxon>Vibrionaceae</taxon>
        <taxon>Vibrio</taxon>
    </lineage>
</organism>
<protein>
    <submittedName>
        <fullName evidence="2">Uncharacterized protein</fullName>
    </submittedName>
</protein>
<keyword evidence="1" id="KW-0472">Membrane</keyword>
<comment type="caution">
    <text evidence="2">The sequence shown here is derived from an EMBL/GenBank/DDBJ whole genome shotgun (WGS) entry which is preliminary data.</text>
</comment>
<keyword evidence="1" id="KW-0812">Transmembrane</keyword>